<keyword evidence="1" id="KW-1185">Reference proteome</keyword>
<reference evidence="1" key="1">
    <citation type="journal article" date="2014" name="Nat. Commun.">
        <title>The tobacco genome sequence and its comparison with those of tomato and potato.</title>
        <authorList>
            <person name="Sierro N."/>
            <person name="Battey J.N."/>
            <person name="Ouadi S."/>
            <person name="Bakaher N."/>
            <person name="Bovet L."/>
            <person name="Willig A."/>
            <person name="Goepfert S."/>
            <person name="Peitsch M.C."/>
            <person name="Ivanov N.V."/>
        </authorList>
    </citation>
    <scope>NUCLEOTIDE SEQUENCE [LARGE SCALE GENOMIC DNA]</scope>
</reference>
<dbReference type="Proteomes" id="UP000790787">
    <property type="component" value="Chromosome 10"/>
</dbReference>
<reference evidence="2" key="2">
    <citation type="submission" date="2025-08" db="UniProtKB">
        <authorList>
            <consortium name="RefSeq"/>
        </authorList>
    </citation>
    <scope>IDENTIFICATION</scope>
    <source>
        <tissue evidence="2">Leaf</tissue>
    </source>
</reference>
<gene>
    <name evidence="2" type="primary">LOC142165378</name>
</gene>
<evidence type="ECO:0000313" key="1">
    <source>
        <dbReference type="Proteomes" id="UP000790787"/>
    </source>
</evidence>
<evidence type="ECO:0000313" key="2">
    <source>
        <dbReference type="RefSeq" id="XP_075080045.1"/>
    </source>
</evidence>
<accession>A0AC58S4X8</accession>
<proteinExistence type="predicted"/>
<sequence length="832" mass="96423">MWDKLEVTYEGTNKVKETRINLLVREYELFQMKDGESVEEIFFRQIQEKKEIVAFKETMAEPENEDEVEGGEQDENIAMLSQVVTNMMRRNKNYKRDKSNFRKGRESNETDKNDRRCYECGKFGHVQADCPELKRKFSRNVQMKKAFGAWSDEEESDHEEIANMCFMALSEDEESEELGLMADINDEEDDSRRPRSLLDEGTNEVRTHLCPNCYELQEFIDIALADIERVVNELRKVKREIEREKNDWALKLEVEIERDILQKEVNELRLQSNGLQRTSSSSSVKTDQNVPVRKKITCSFYGKMVIALTIAGTKLELKIILATSIAHLAPTVEHHKKNRKGKWYLDSACSRHMTGDKQLFKSVTKLDGGTVTFGDKSKGNVISVGKVPLSSTYDVDGVYLVDELEYNLLSISQLCDNDYEVRFKKYGWFTEDESDDFSRFTWVIFLSHKDDALKNFEVFYKKVQHEKGYYISTTRSDHGGEFESIAFENFCNDQGISHNFSSPRSPQQNSVVERKNRTLQDIARTMIVKNSLPHHFWAEAFDPKSDEGIFLGNSPSSRAYRVYNKITLYIEESIHVVLIDTNPRPRNEHVPKDEEISCAIKFVILGKDHQSKSANQQTQPAEAPPEDLDLSKQDQSINTEKISTANTPNEWKNEPGYPQKFIIGDPQEGITTRRSQKNKSHAALISQIEPKKVNQTLKDSYWINAMKEELDQFEKNKVWELVSKPQNSSVVGTKWVFKNKLDESGQASFEIKQEWWHKVTLNKKESTMMRPLHLWQDLNPFESYLLLPLKNDSKLYQMDVKSVFLNGYISEEVYVKQPPGFANTLFPIMYTS</sequence>
<organism evidence="1 2">
    <name type="scientific">Nicotiana tabacum</name>
    <name type="common">Common tobacco</name>
    <dbReference type="NCBI Taxonomy" id="4097"/>
    <lineage>
        <taxon>Eukaryota</taxon>
        <taxon>Viridiplantae</taxon>
        <taxon>Streptophyta</taxon>
        <taxon>Embryophyta</taxon>
        <taxon>Tracheophyta</taxon>
        <taxon>Spermatophyta</taxon>
        <taxon>Magnoliopsida</taxon>
        <taxon>eudicotyledons</taxon>
        <taxon>Gunneridae</taxon>
        <taxon>Pentapetalae</taxon>
        <taxon>asterids</taxon>
        <taxon>lamiids</taxon>
        <taxon>Solanales</taxon>
        <taxon>Solanaceae</taxon>
        <taxon>Nicotianoideae</taxon>
        <taxon>Nicotianeae</taxon>
        <taxon>Nicotiana</taxon>
    </lineage>
</organism>
<name>A0AC58S4X8_TOBAC</name>
<protein>
    <submittedName>
        <fullName evidence="2">Uncharacterized protein LOC142165378</fullName>
    </submittedName>
</protein>
<dbReference type="RefSeq" id="XP_075080045.1">
    <property type="nucleotide sequence ID" value="XM_075223944.1"/>
</dbReference>